<dbReference type="GO" id="GO:0016020">
    <property type="term" value="C:membrane"/>
    <property type="evidence" value="ECO:0007669"/>
    <property type="project" value="UniProtKB-SubCell"/>
</dbReference>
<feature type="transmembrane region" description="Helical" evidence="14">
    <location>
        <begin position="12"/>
        <end position="33"/>
    </location>
</feature>
<evidence type="ECO:0000256" key="12">
    <source>
        <dbReference type="PIRSR" id="PIRSR602401-1"/>
    </source>
</evidence>
<dbReference type="EMBL" id="KK088412">
    <property type="protein sequence ID" value="EYE99320.1"/>
    <property type="molecule type" value="Genomic_DNA"/>
</dbReference>
<dbReference type="AlphaFoldDB" id="A0A017SSQ4"/>
<dbReference type="GO" id="GO:0005506">
    <property type="term" value="F:iron ion binding"/>
    <property type="evidence" value="ECO:0007669"/>
    <property type="project" value="InterPro"/>
</dbReference>
<dbReference type="HOGENOM" id="CLU_001570_14_4_1"/>
<dbReference type="PRINTS" id="PR00385">
    <property type="entry name" value="P450"/>
</dbReference>
<keyword evidence="4 12" id="KW-0349">Heme</keyword>
<dbReference type="Pfam" id="PF00067">
    <property type="entry name" value="p450"/>
    <property type="match status" value="1"/>
</dbReference>
<dbReference type="RefSeq" id="XP_040643008.1">
    <property type="nucleotide sequence ID" value="XM_040783634.1"/>
</dbReference>
<accession>A0A017SSQ4</accession>
<dbReference type="PANTHER" id="PTHR24305">
    <property type="entry name" value="CYTOCHROME P450"/>
    <property type="match status" value="1"/>
</dbReference>
<dbReference type="GeneID" id="63698758"/>
<evidence type="ECO:0000313" key="16">
    <source>
        <dbReference type="Proteomes" id="UP000019804"/>
    </source>
</evidence>
<evidence type="ECO:0000256" key="6">
    <source>
        <dbReference type="ARBA" id="ARBA00022723"/>
    </source>
</evidence>
<evidence type="ECO:0000256" key="3">
    <source>
        <dbReference type="ARBA" id="ARBA00010617"/>
    </source>
</evidence>
<evidence type="ECO:0000256" key="4">
    <source>
        <dbReference type="ARBA" id="ARBA00022617"/>
    </source>
</evidence>
<evidence type="ECO:0000256" key="11">
    <source>
        <dbReference type="ARBA" id="ARBA00023136"/>
    </source>
</evidence>
<dbReference type="FunFam" id="1.10.630.10:FF:000069">
    <property type="entry name" value="Cytochrome P450, putative (Eurofung)"/>
    <property type="match status" value="1"/>
</dbReference>
<dbReference type="Gene3D" id="1.10.630.10">
    <property type="entry name" value="Cytochrome P450"/>
    <property type="match status" value="1"/>
</dbReference>
<keyword evidence="6 12" id="KW-0479">Metal-binding</keyword>
<evidence type="ECO:0000256" key="7">
    <source>
        <dbReference type="ARBA" id="ARBA00022989"/>
    </source>
</evidence>
<keyword evidence="8 13" id="KW-0560">Oxidoreductase</keyword>
<dbReference type="InterPro" id="IPR017972">
    <property type="entry name" value="Cyt_P450_CS"/>
</dbReference>
<dbReference type="PRINTS" id="PR00463">
    <property type="entry name" value="EP450I"/>
</dbReference>
<comment type="cofactor">
    <cofactor evidence="1 12">
        <name>heme</name>
        <dbReference type="ChEBI" id="CHEBI:30413"/>
    </cofactor>
</comment>
<keyword evidence="9 12" id="KW-0408">Iron</keyword>
<dbReference type="GO" id="GO:0004497">
    <property type="term" value="F:monooxygenase activity"/>
    <property type="evidence" value="ECO:0007669"/>
    <property type="project" value="UniProtKB-KW"/>
</dbReference>
<name>A0A017SSQ4_ASPRC</name>
<dbReference type="InterPro" id="IPR050121">
    <property type="entry name" value="Cytochrome_P450_monoxygenase"/>
</dbReference>
<evidence type="ECO:0000256" key="2">
    <source>
        <dbReference type="ARBA" id="ARBA00004167"/>
    </source>
</evidence>
<keyword evidence="7 14" id="KW-1133">Transmembrane helix</keyword>
<evidence type="ECO:0000256" key="8">
    <source>
        <dbReference type="ARBA" id="ARBA00023002"/>
    </source>
</evidence>
<dbReference type="Proteomes" id="UP000019804">
    <property type="component" value="Unassembled WGS sequence"/>
</dbReference>
<evidence type="ECO:0000256" key="5">
    <source>
        <dbReference type="ARBA" id="ARBA00022692"/>
    </source>
</evidence>
<feature type="binding site" description="axial binding residue" evidence="12">
    <location>
        <position position="452"/>
    </location>
    <ligand>
        <name>heme</name>
        <dbReference type="ChEBI" id="CHEBI:30413"/>
    </ligand>
    <ligandPart>
        <name>Fe</name>
        <dbReference type="ChEBI" id="CHEBI:18248"/>
    </ligandPart>
</feature>
<evidence type="ECO:0000256" key="9">
    <source>
        <dbReference type="ARBA" id="ARBA00023004"/>
    </source>
</evidence>
<dbReference type="PROSITE" id="PS00086">
    <property type="entry name" value="CYTOCHROME_P450"/>
    <property type="match status" value="1"/>
</dbReference>
<dbReference type="InterPro" id="IPR001128">
    <property type="entry name" value="Cyt_P450"/>
</dbReference>
<keyword evidence="5 14" id="KW-0812">Transmembrane</keyword>
<keyword evidence="11 14" id="KW-0472">Membrane</keyword>
<keyword evidence="16" id="KW-1185">Reference proteome</keyword>
<comment type="similarity">
    <text evidence="3 13">Belongs to the cytochrome P450 family.</text>
</comment>
<dbReference type="OrthoDB" id="3945418at2759"/>
<evidence type="ECO:0000256" key="10">
    <source>
        <dbReference type="ARBA" id="ARBA00023033"/>
    </source>
</evidence>
<dbReference type="CDD" id="cd11062">
    <property type="entry name" value="CYP58-like"/>
    <property type="match status" value="1"/>
</dbReference>
<sequence>MELLRLVLAHPYASFIVLVTAYVVGVAVYRLWLSPIASFPGPRLAALTSLYEFYYDTICCGQFTFHIGRLHEKYGPIVRISPDELHVNDPNYYEVLYARDTPRNKYEYYQRPFGAPLAVINAIEHNRHRMLRSQMNPFFSTARIRQQEPALRALLDKLCRRLEEWKKTGRPVNIEYPFTCFTTDVITDYTMGDGYHYLDEPDFIPAWNHTMMGTAKTLVFFRPIAWTLPLLFAMPERLTAWLNPGMELFFAFQRRCRTMIGAITANYHRKVNTEKVSNGDQQKTFFHDILGSSLPEQDKSAERLAQEMQILVSAGAETTAKAMSYITFYLLNDPAIMKKLMEELNTLDPEQNASLVQLEQMPYLNGVMLEGLRLSYGVSARLPRTAPYHALQFKNWTIPPGTPVSMSCVLMHHNEDVFPDSYRFNPERWTEPQERKRLEKYMVAFSKGSRQCVGINLARSEILLVISTILRRFKLDLFETDVEDVRVKHEIFIPFARMDSKGVRVVMK</sequence>
<dbReference type="GO" id="GO:0020037">
    <property type="term" value="F:heme binding"/>
    <property type="evidence" value="ECO:0007669"/>
    <property type="project" value="InterPro"/>
</dbReference>
<dbReference type="GO" id="GO:0016705">
    <property type="term" value="F:oxidoreductase activity, acting on paired donors, with incorporation or reduction of molecular oxygen"/>
    <property type="evidence" value="ECO:0007669"/>
    <property type="project" value="InterPro"/>
</dbReference>
<reference evidence="16" key="1">
    <citation type="journal article" date="2014" name="Nat. Commun.">
        <title>Genomic adaptations of the halophilic Dead Sea filamentous fungus Eurotium rubrum.</title>
        <authorList>
            <person name="Kis-Papo T."/>
            <person name="Weig A.R."/>
            <person name="Riley R."/>
            <person name="Persoh D."/>
            <person name="Salamov A."/>
            <person name="Sun H."/>
            <person name="Lipzen A."/>
            <person name="Wasser S.P."/>
            <person name="Rambold G."/>
            <person name="Grigoriev I.V."/>
            <person name="Nevo E."/>
        </authorList>
    </citation>
    <scope>NUCLEOTIDE SEQUENCE [LARGE SCALE GENOMIC DNA]</scope>
    <source>
        <strain evidence="16">CBS 135680</strain>
    </source>
</reference>
<evidence type="ECO:0000256" key="1">
    <source>
        <dbReference type="ARBA" id="ARBA00001971"/>
    </source>
</evidence>
<keyword evidence="10 13" id="KW-0503">Monooxygenase</keyword>
<protein>
    <submittedName>
        <fullName evidence="15">Putative cytochrome P450</fullName>
    </submittedName>
</protein>
<evidence type="ECO:0000256" key="13">
    <source>
        <dbReference type="RuleBase" id="RU000461"/>
    </source>
</evidence>
<gene>
    <name evidence="15" type="ORF">EURHEDRAFT_446896</name>
</gene>
<organism evidence="15 16">
    <name type="scientific">Aspergillus ruber (strain CBS 135680)</name>
    <dbReference type="NCBI Taxonomy" id="1388766"/>
    <lineage>
        <taxon>Eukaryota</taxon>
        <taxon>Fungi</taxon>
        <taxon>Dikarya</taxon>
        <taxon>Ascomycota</taxon>
        <taxon>Pezizomycotina</taxon>
        <taxon>Eurotiomycetes</taxon>
        <taxon>Eurotiomycetidae</taxon>
        <taxon>Eurotiales</taxon>
        <taxon>Aspergillaceae</taxon>
        <taxon>Aspergillus</taxon>
        <taxon>Aspergillus subgen. Aspergillus</taxon>
    </lineage>
</organism>
<dbReference type="PANTHER" id="PTHR24305:SF157">
    <property type="entry name" value="N-ACETYLTRYPTOPHAN 6-HYDROXYLASE IVOC-RELATED"/>
    <property type="match status" value="1"/>
</dbReference>
<evidence type="ECO:0000313" key="15">
    <source>
        <dbReference type="EMBL" id="EYE99320.1"/>
    </source>
</evidence>
<dbReference type="STRING" id="1388766.A0A017SSQ4"/>
<dbReference type="InterPro" id="IPR002401">
    <property type="entry name" value="Cyt_P450_E_grp-I"/>
</dbReference>
<comment type="subcellular location">
    <subcellularLocation>
        <location evidence="2">Membrane</location>
        <topology evidence="2">Single-pass membrane protein</topology>
    </subcellularLocation>
</comment>
<proteinExistence type="inferred from homology"/>
<dbReference type="SUPFAM" id="SSF48264">
    <property type="entry name" value="Cytochrome P450"/>
    <property type="match status" value="1"/>
</dbReference>
<evidence type="ECO:0000256" key="14">
    <source>
        <dbReference type="SAM" id="Phobius"/>
    </source>
</evidence>
<dbReference type="InterPro" id="IPR036396">
    <property type="entry name" value="Cyt_P450_sf"/>
</dbReference>